<organism evidence="16 17">
    <name type="scientific">Tupaia chinensis</name>
    <name type="common">Chinese tree shrew</name>
    <name type="synonym">Tupaia belangeri chinensis</name>
    <dbReference type="NCBI Taxonomy" id="246437"/>
    <lineage>
        <taxon>Eukaryota</taxon>
        <taxon>Metazoa</taxon>
        <taxon>Chordata</taxon>
        <taxon>Craniata</taxon>
        <taxon>Vertebrata</taxon>
        <taxon>Euteleostomi</taxon>
        <taxon>Mammalia</taxon>
        <taxon>Eutheria</taxon>
        <taxon>Euarchontoglires</taxon>
        <taxon>Scandentia</taxon>
        <taxon>Tupaiidae</taxon>
        <taxon>Tupaia</taxon>
    </lineage>
</organism>
<dbReference type="PROSITE" id="PS50262">
    <property type="entry name" value="G_PROTEIN_RECEP_F1_2"/>
    <property type="match status" value="1"/>
</dbReference>
<evidence type="ECO:0000256" key="12">
    <source>
        <dbReference type="ARBA" id="ARBA00023224"/>
    </source>
</evidence>
<comment type="subcellular location">
    <subcellularLocation>
        <location evidence="1 14">Cell membrane</location>
        <topology evidence="1 14">Multi-pass membrane protein</topology>
    </subcellularLocation>
</comment>
<feature type="transmembrane region" description="Helical" evidence="14">
    <location>
        <begin position="21"/>
        <end position="38"/>
    </location>
</feature>
<dbReference type="InterPro" id="IPR000725">
    <property type="entry name" value="Olfact_rcpt"/>
</dbReference>
<accession>L9JB84</accession>
<dbReference type="EMBL" id="KB321090">
    <property type="protein sequence ID" value="ELW47845.1"/>
    <property type="molecule type" value="Genomic_DNA"/>
</dbReference>
<evidence type="ECO:0000256" key="1">
    <source>
        <dbReference type="ARBA" id="ARBA00004651"/>
    </source>
</evidence>
<evidence type="ECO:0000259" key="15">
    <source>
        <dbReference type="PROSITE" id="PS50262"/>
    </source>
</evidence>
<evidence type="ECO:0000256" key="6">
    <source>
        <dbReference type="ARBA" id="ARBA00022989"/>
    </source>
</evidence>
<dbReference type="AlphaFoldDB" id="L9JB84"/>
<keyword evidence="10 13" id="KW-0675">Receptor</keyword>
<evidence type="ECO:0000256" key="3">
    <source>
        <dbReference type="ARBA" id="ARBA00022606"/>
    </source>
</evidence>
<dbReference type="eggNOG" id="ENOG502SJV1">
    <property type="taxonomic scope" value="Eukaryota"/>
</dbReference>
<evidence type="ECO:0000256" key="14">
    <source>
        <dbReference type="RuleBase" id="RU363047"/>
    </source>
</evidence>
<feature type="transmembrane region" description="Helical" evidence="14">
    <location>
        <begin position="58"/>
        <end position="81"/>
    </location>
</feature>
<dbReference type="InterPro" id="IPR000276">
    <property type="entry name" value="GPCR_Rhodpsn"/>
</dbReference>
<reference evidence="17" key="1">
    <citation type="submission" date="2012-07" db="EMBL/GenBank/DDBJ databases">
        <title>Genome of the Chinese tree shrew, a rising model animal genetically related to primates.</title>
        <authorList>
            <person name="Zhang G."/>
            <person name="Fan Y."/>
            <person name="Yao Y."/>
            <person name="Huang Z."/>
        </authorList>
    </citation>
    <scope>NUCLEOTIDE SEQUENCE [LARGE SCALE GENOMIC DNA]</scope>
</reference>
<dbReference type="PRINTS" id="PR00245">
    <property type="entry name" value="OLFACTORYR"/>
</dbReference>
<dbReference type="PANTHER" id="PTHR24242">
    <property type="entry name" value="G-PROTEIN COUPLED RECEPTOR"/>
    <property type="match status" value="1"/>
</dbReference>
<evidence type="ECO:0000256" key="7">
    <source>
        <dbReference type="ARBA" id="ARBA00023040"/>
    </source>
</evidence>
<dbReference type="Proteomes" id="UP000011518">
    <property type="component" value="Unassembled WGS sequence"/>
</dbReference>
<feature type="transmembrane region" description="Helical" evidence="14">
    <location>
        <begin position="304"/>
        <end position="323"/>
    </location>
</feature>
<keyword evidence="6 14" id="KW-1133">Transmembrane helix</keyword>
<evidence type="ECO:0000256" key="4">
    <source>
        <dbReference type="ARBA" id="ARBA00022692"/>
    </source>
</evidence>
<keyword evidence="4 13" id="KW-0812">Transmembrane</keyword>
<evidence type="ECO:0000313" key="16">
    <source>
        <dbReference type="EMBL" id="ELW47845.1"/>
    </source>
</evidence>
<reference evidence="17" key="2">
    <citation type="journal article" date="2013" name="Nat. Commun.">
        <title>Genome of the Chinese tree shrew.</title>
        <authorList>
            <person name="Fan Y."/>
            <person name="Huang Z.Y."/>
            <person name="Cao C.C."/>
            <person name="Chen C.S."/>
            <person name="Chen Y.X."/>
            <person name="Fan D.D."/>
            <person name="He J."/>
            <person name="Hou H.L."/>
            <person name="Hu L."/>
            <person name="Hu X.T."/>
            <person name="Jiang X.T."/>
            <person name="Lai R."/>
            <person name="Lang Y.S."/>
            <person name="Liang B."/>
            <person name="Liao S.G."/>
            <person name="Mu D."/>
            <person name="Ma Y.Y."/>
            <person name="Niu Y.Y."/>
            <person name="Sun X.Q."/>
            <person name="Xia J.Q."/>
            <person name="Xiao J."/>
            <person name="Xiong Z.Q."/>
            <person name="Xu L."/>
            <person name="Yang L."/>
            <person name="Zhang Y."/>
            <person name="Zhao W."/>
            <person name="Zhao X.D."/>
            <person name="Zheng Y.T."/>
            <person name="Zhou J.M."/>
            <person name="Zhu Y.B."/>
            <person name="Zhang G.J."/>
            <person name="Wang J."/>
            <person name="Yao Y.G."/>
        </authorList>
    </citation>
    <scope>NUCLEOTIDE SEQUENCE [LARGE SCALE GENOMIC DNA]</scope>
</reference>
<sequence>MDMVRIVVVANPMKEMVKAEVMVLLIFLIPGFMDHINHTWTQSFTLAGFTTTGNLQPLVFFGALCIYLLTLAGNLFIILLVHADSGLSTPMYFFISVLSFLELWYVSTTVPTLLQTLLHGCSQISSVMCFFQLYVFHSLGMTECYLLGVMALDRYLAICCPLRYHALMSRQVQLWLAGATWLAGFSAALVPASLTATLPFCFKEVAHYFCDLAPLMQLACVDTGWHAQVHGAVIGVATGCNFVLILGLYAGILKAVLKLPSAASRAKAFSTCSSHVTVVTLFYASAFTVYVGSPGSRQEGIDKLIALVYALFTPFLNPIIYTLRNKEVKEAVKRVTDKIRNLLRKS</sequence>
<evidence type="ECO:0000256" key="8">
    <source>
        <dbReference type="ARBA" id="ARBA00023136"/>
    </source>
</evidence>
<dbReference type="PRINTS" id="PR00237">
    <property type="entry name" value="GPCRRHODOPSN"/>
</dbReference>
<keyword evidence="7 13" id="KW-0297">G-protein coupled receptor</keyword>
<name>L9JB84_TUPCH</name>
<evidence type="ECO:0000256" key="11">
    <source>
        <dbReference type="ARBA" id="ARBA00023180"/>
    </source>
</evidence>
<dbReference type="SUPFAM" id="SSF81321">
    <property type="entry name" value="Family A G protein-coupled receptor-like"/>
    <property type="match status" value="1"/>
</dbReference>
<keyword evidence="3 14" id="KW-0716">Sensory transduction</keyword>
<dbReference type="Gene3D" id="1.20.1070.10">
    <property type="entry name" value="Rhodopsin 7-helix transmembrane proteins"/>
    <property type="match status" value="1"/>
</dbReference>
<gene>
    <name evidence="16" type="ORF">TREES_T100009408</name>
</gene>
<dbReference type="InParanoid" id="L9JB84"/>
<dbReference type="Pfam" id="PF13853">
    <property type="entry name" value="7tm_4"/>
    <property type="match status" value="1"/>
</dbReference>
<dbReference type="InterPro" id="IPR017452">
    <property type="entry name" value="GPCR_Rhodpsn_7TM"/>
</dbReference>
<protein>
    <recommendedName>
        <fullName evidence="14">Olfactory receptor</fullName>
    </recommendedName>
</protein>
<dbReference type="InterPro" id="IPR050939">
    <property type="entry name" value="Olfactory_GPCR1"/>
</dbReference>
<proteinExistence type="inferred from homology"/>
<dbReference type="GO" id="GO:0005886">
    <property type="term" value="C:plasma membrane"/>
    <property type="evidence" value="ECO:0007669"/>
    <property type="project" value="UniProtKB-SubCell"/>
</dbReference>
<keyword evidence="8 14" id="KW-0472">Membrane</keyword>
<evidence type="ECO:0000256" key="2">
    <source>
        <dbReference type="ARBA" id="ARBA00022475"/>
    </source>
</evidence>
<dbReference type="PROSITE" id="PS00237">
    <property type="entry name" value="G_PROTEIN_RECEP_F1_1"/>
    <property type="match status" value="1"/>
</dbReference>
<feature type="domain" description="G-protein coupled receptors family 1 profile" evidence="15">
    <location>
        <begin position="73"/>
        <end position="321"/>
    </location>
</feature>
<feature type="transmembrane region" description="Helical" evidence="14">
    <location>
        <begin position="232"/>
        <end position="256"/>
    </location>
</feature>
<feature type="transmembrane region" description="Helical" evidence="14">
    <location>
        <begin position="174"/>
        <end position="194"/>
    </location>
</feature>
<dbReference type="PANTHER" id="PTHR24242:SF410">
    <property type="entry name" value="OLFACTORY RECEPTOR"/>
    <property type="match status" value="1"/>
</dbReference>
<dbReference type="GO" id="GO:0004930">
    <property type="term" value="F:G protein-coupled receptor activity"/>
    <property type="evidence" value="ECO:0007669"/>
    <property type="project" value="UniProtKB-KW"/>
</dbReference>
<keyword evidence="2 14" id="KW-1003">Cell membrane</keyword>
<evidence type="ECO:0000256" key="9">
    <source>
        <dbReference type="ARBA" id="ARBA00023157"/>
    </source>
</evidence>
<feature type="transmembrane region" description="Helical" evidence="14">
    <location>
        <begin position="93"/>
        <end position="114"/>
    </location>
</feature>
<evidence type="ECO:0000256" key="10">
    <source>
        <dbReference type="ARBA" id="ARBA00023170"/>
    </source>
</evidence>
<evidence type="ECO:0000256" key="5">
    <source>
        <dbReference type="ARBA" id="ARBA00022725"/>
    </source>
</evidence>
<keyword evidence="12 13" id="KW-0807">Transducer</keyword>
<feature type="transmembrane region" description="Helical" evidence="14">
    <location>
        <begin position="268"/>
        <end position="292"/>
    </location>
</feature>
<dbReference type="STRING" id="246437.L9JB84"/>
<dbReference type="FunFam" id="1.20.1070.10:FF:000010">
    <property type="entry name" value="Olfactory receptor"/>
    <property type="match status" value="1"/>
</dbReference>
<evidence type="ECO:0000313" key="17">
    <source>
        <dbReference type="Proteomes" id="UP000011518"/>
    </source>
</evidence>
<keyword evidence="11" id="KW-0325">Glycoprotein</keyword>
<keyword evidence="5 14" id="KW-0552">Olfaction</keyword>
<dbReference type="CDD" id="cd13954">
    <property type="entry name" value="7tmA_OR"/>
    <property type="match status" value="1"/>
</dbReference>
<comment type="similarity">
    <text evidence="13">Belongs to the G-protein coupled receptor 1 family.</text>
</comment>
<dbReference type="GO" id="GO:0004984">
    <property type="term" value="F:olfactory receptor activity"/>
    <property type="evidence" value="ECO:0007669"/>
    <property type="project" value="InterPro"/>
</dbReference>
<feature type="transmembrane region" description="Helical" evidence="14">
    <location>
        <begin position="134"/>
        <end position="153"/>
    </location>
</feature>
<evidence type="ECO:0000256" key="13">
    <source>
        <dbReference type="RuleBase" id="RU000688"/>
    </source>
</evidence>
<keyword evidence="9" id="KW-1015">Disulfide bond</keyword>
<keyword evidence="17" id="KW-1185">Reference proteome</keyword>